<feature type="domain" description="ABC transmembrane type-2" evidence="10">
    <location>
        <begin position="60"/>
        <end position="284"/>
    </location>
</feature>
<evidence type="ECO:0000256" key="9">
    <source>
        <dbReference type="RuleBase" id="RU361157"/>
    </source>
</evidence>
<dbReference type="AlphaFoldDB" id="A0A078MQ98"/>
<keyword evidence="4 9" id="KW-1003">Cell membrane</keyword>
<feature type="transmembrane region" description="Helical" evidence="9">
    <location>
        <begin position="144"/>
        <end position="163"/>
    </location>
</feature>
<feature type="transmembrane region" description="Helical" evidence="9">
    <location>
        <begin position="65"/>
        <end position="87"/>
    </location>
</feature>
<dbReference type="PROSITE" id="PS51012">
    <property type="entry name" value="ABC_TM2"/>
    <property type="match status" value="1"/>
</dbReference>
<dbReference type="PATRIC" id="fig|1461584.3.peg.1793"/>
<keyword evidence="7 9" id="KW-1133">Transmembrane helix</keyword>
<dbReference type="EMBL" id="LN483070">
    <property type="protein sequence ID" value="CEA08464.1"/>
    <property type="molecule type" value="Genomic_DNA"/>
</dbReference>
<gene>
    <name evidence="11" type="primary">tagG_1</name>
    <name evidence="11" type="ORF">BN1051_01812</name>
</gene>
<dbReference type="GO" id="GO:0015920">
    <property type="term" value="P:lipopolysaccharide transport"/>
    <property type="evidence" value="ECO:0007669"/>
    <property type="project" value="TreeGrafter"/>
</dbReference>
<sequence length="291" mass="32742">MSATDETPAVQPLSVDLRGLHRVGARPGFVDYLVQLWNYRQFVFFDAKSRVQSGNRRDRLGSAWLLLNPVLNGLTYFLIFGLLLNTGAGIENFIGYLVIGIFLFQFSSRSITNGARSLQQNRAVVQAFSFPRATLPIAINLRELLANVPVFIVMLLLVLLIPPTEAVTWLWLLILPAIALQWVFNLGVGLILARIISKVNDVVHLLSFGLRAWMYGSGVFYSFERFIDHPVLLQIVQLNPLFVVLDIVRDCLLYAQVPSWQSWALLGTWSIGALAVGAVYFWQAEETYGRD</sequence>
<evidence type="ECO:0000256" key="5">
    <source>
        <dbReference type="ARBA" id="ARBA00022519"/>
    </source>
</evidence>
<evidence type="ECO:0000313" key="11">
    <source>
        <dbReference type="EMBL" id="CEA08464.1"/>
    </source>
</evidence>
<evidence type="ECO:0000256" key="1">
    <source>
        <dbReference type="ARBA" id="ARBA00004429"/>
    </source>
</evidence>
<feature type="transmembrane region" description="Helical" evidence="9">
    <location>
        <begin position="169"/>
        <end position="193"/>
    </location>
</feature>
<name>A0A078MQ98_9MICC</name>
<keyword evidence="5" id="KW-0997">Cell inner membrane</keyword>
<keyword evidence="6 9" id="KW-0812">Transmembrane</keyword>
<evidence type="ECO:0000256" key="6">
    <source>
        <dbReference type="ARBA" id="ARBA00022692"/>
    </source>
</evidence>
<reference evidence="11" key="1">
    <citation type="submission" date="2014-07" db="EMBL/GenBank/DDBJ databases">
        <authorList>
            <person name="Urmite Genomes Urmite Genomes"/>
        </authorList>
    </citation>
    <scope>NUCLEOTIDE SEQUENCE</scope>
    <source>
        <strain evidence="11">11W110_air</strain>
    </source>
</reference>
<comment type="subcellular location">
    <subcellularLocation>
        <location evidence="1">Cell inner membrane</location>
        <topology evidence="1">Multi-pass membrane protein</topology>
    </subcellularLocation>
    <subcellularLocation>
        <location evidence="9">Cell membrane</location>
        <topology evidence="9">Multi-pass membrane protein</topology>
    </subcellularLocation>
</comment>
<proteinExistence type="inferred from homology"/>
<dbReference type="Pfam" id="PF01061">
    <property type="entry name" value="ABC2_membrane"/>
    <property type="match status" value="1"/>
</dbReference>
<dbReference type="InterPro" id="IPR047817">
    <property type="entry name" value="ABC2_TM_bact-type"/>
</dbReference>
<protein>
    <recommendedName>
        <fullName evidence="9">Transport permease protein</fullName>
    </recommendedName>
</protein>
<dbReference type="InterPro" id="IPR013525">
    <property type="entry name" value="ABC2_TM"/>
</dbReference>
<evidence type="ECO:0000259" key="10">
    <source>
        <dbReference type="PROSITE" id="PS51012"/>
    </source>
</evidence>
<feature type="transmembrane region" description="Helical" evidence="9">
    <location>
        <begin position="263"/>
        <end position="282"/>
    </location>
</feature>
<dbReference type="PANTHER" id="PTHR30413:SF8">
    <property type="entry name" value="TRANSPORT PERMEASE PROTEIN"/>
    <property type="match status" value="1"/>
</dbReference>
<evidence type="ECO:0000256" key="2">
    <source>
        <dbReference type="ARBA" id="ARBA00007783"/>
    </source>
</evidence>
<organism evidence="11">
    <name type="scientific">Arthrobacter saudimassiliensis</name>
    <dbReference type="NCBI Taxonomy" id="1461584"/>
    <lineage>
        <taxon>Bacteria</taxon>
        <taxon>Bacillati</taxon>
        <taxon>Actinomycetota</taxon>
        <taxon>Actinomycetes</taxon>
        <taxon>Micrococcales</taxon>
        <taxon>Micrococcaceae</taxon>
        <taxon>Arthrobacter</taxon>
    </lineage>
</organism>
<accession>A0A078MQ98</accession>
<keyword evidence="8 9" id="KW-0472">Membrane</keyword>
<evidence type="ECO:0000256" key="3">
    <source>
        <dbReference type="ARBA" id="ARBA00022448"/>
    </source>
</evidence>
<evidence type="ECO:0000256" key="4">
    <source>
        <dbReference type="ARBA" id="ARBA00022475"/>
    </source>
</evidence>
<evidence type="ECO:0000256" key="8">
    <source>
        <dbReference type="ARBA" id="ARBA00023136"/>
    </source>
</evidence>
<feature type="transmembrane region" description="Helical" evidence="9">
    <location>
        <begin position="93"/>
        <end position="112"/>
    </location>
</feature>
<dbReference type="PANTHER" id="PTHR30413">
    <property type="entry name" value="INNER MEMBRANE TRANSPORT PERMEASE"/>
    <property type="match status" value="1"/>
</dbReference>
<keyword evidence="3 9" id="KW-0813">Transport</keyword>
<dbReference type="GO" id="GO:0140359">
    <property type="term" value="F:ABC-type transporter activity"/>
    <property type="evidence" value="ECO:0007669"/>
    <property type="project" value="InterPro"/>
</dbReference>
<dbReference type="GO" id="GO:0005886">
    <property type="term" value="C:plasma membrane"/>
    <property type="evidence" value="ECO:0007669"/>
    <property type="project" value="UniProtKB-SubCell"/>
</dbReference>
<comment type="similarity">
    <text evidence="2 9">Belongs to the ABC-2 integral membrane protein family.</text>
</comment>
<evidence type="ECO:0000256" key="7">
    <source>
        <dbReference type="ARBA" id="ARBA00022989"/>
    </source>
</evidence>
<feature type="transmembrane region" description="Helical" evidence="9">
    <location>
        <begin position="205"/>
        <end position="223"/>
    </location>
</feature>